<dbReference type="RefSeq" id="WP_023844705.1">
    <property type="nucleotide sequence ID" value="NZ_AZAJ01000001.1"/>
</dbReference>
<accession>W9DNF5</accession>
<gene>
    <name evidence="2" type="ORF">MettiDRAFT_0996</name>
</gene>
<proteinExistence type="predicted"/>
<organism evidence="2 3">
    <name type="scientific">Methanolobus tindarius DSM 2278</name>
    <dbReference type="NCBI Taxonomy" id="1090322"/>
    <lineage>
        <taxon>Archaea</taxon>
        <taxon>Methanobacteriati</taxon>
        <taxon>Methanobacteriota</taxon>
        <taxon>Stenosarchaea group</taxon>
        <taxon>Methanomicrobia</taxon>
        <taxon>Methanosarcinales</taxon>
        <taxon>Methanosarcinaceae</taxon>
        <taxon>Methanolobus</taxon>
    </lineage>
</organism>
<dbReference type="InterPro" id="IPR036249">
    <property type="entry name" value="Thioredoxin-like_sf"/>
</dbReference>
<evidence type="ECO:0000313" key="3">
    <source>
        <dbReference type="Proteomes" id="UP000019483"/>
    </source>
</evidence>
<dbReference type="InterPro" id="IPR002109">
    <property type="entry name" value="Glutaredoxin"/>
</dbReference>
<keyword evidence="3" id="KW-1185">Reference proteome</keyword>
<comment type="caution">
    <text evidence="2">The sequence shown here is derived from an EMBL/GenBank/DDBJ whole genome shotgun (WGS) entry which is preliminary data.</text>
</comment>
<dbReference type="PROSITE" id="PS51354">
    <property type="entry name" value="GLUTAREDOXIN_2"/>
    <property type="match status" value="1"/>
</dbReference>
<dbReference type="AlphaFoldDB" id="W9DNF5"/>
<dbReference type="CDD" id="cd02976">
    <property type="entry name" value="NrdH"/>
    <property type="match status" value="1"/>
</dbReference>
<evidence type="ECO:0000313" key="2">
    <source>
        <dbReference type="EMBL" id="ETA67569.1"/>
    </source>
</evidence>
<name>W9DNF5_METTI</name>
<dbReference type="Proteomes" id="UP000019483">
    <property type="component" value="Unassembled WGS sequence"/>
</dbReference>
<dbReference type="STRING" id="1090322.MettiDRAFT_0996"/>
<feature type="domain" description="Glutaredoxin" evidence="1">
    <location>
        <begin position="40"/>
        <end position="98"/>
    </location>
</feature>
<dbReference type="EMBL" id="AZAJ01000001">
    <property type="protein sequence ID" value="ETA67569.1"/>
    <property type="molecule type" value="Genomic_DNA"/>
</dbReference>
<protein>
    <submittedName>
        <fullName evidence="2">Glutaredoxin-like protein</fullName>
    </submittedName>
</protein>
<sequence length="119" mass="13157">MTAMPVDCFFQYGIVVPLQNVTNIIVYLYTIEGREKMVEVVIYTTQTCPKCEQLKKVLTSKGVAFATADMSTPEALTELKFNGVFTMTAPVLQIGDEFLTHKELFSGPDVNLEALGSIL</sequence>
<dbReference type="Pfam" id="PF00462">
    <property type="entry name" value="Glutaredoxin"/>
    <property type="match status" value="1"/>
</dbReference>
<dbReference type="Gene3D" id="3.40.30.10">
    <property type="entry name" value="Glutaredoxin"/>
    <property type="match status" value="1"/>
</dbReference>
<dbReference type="SUPFAM" id="SSF52833">
    <property type="entry name" value="Thioredoxin-like"/>
    <property type="match status" value="1"/>
</dbReference>
<reference evidence="2 3" key="1">
    <citation type="submission" date="2013-08" db="EMBL/GenBank/DDBJ databases">
        <authorList>
            <consortium name="DOE Joint Genome Institute"/>
            <person name="Eisen J."/>
            <person name="Huntemann M."/>
            <person name="Han J."/>
            <person name="Chen A."/>
            <person name="Kyrpides N."/>
            <person name="Mavromatis K."/>
            <person name="Markowitz V."/>
            <person name="Palaniappan K."/>
            <person name="Ivanova N."/>
            <person name="Schaumberg A."/>
            <person name="Pati A."/>
            <person name="Liolios K."/>
            <person name="Nordberg H.P."/>
            <person name="Cantor M.N."/>
            <person name="Hua S.X."/>
            <person name="Woyke T."/>
        </authorList>
    </citation>
    <scope>NUCLEOTIDE SEQUENCE [LARGE SCALE GENOMIC DNA]</scope>
    <source>
        <strain evidence="2 3">DSM 2278</strain>
    </source>
</reference>
<evidence type="ECO:0000259" key="1">
    <source>
        <dbReference type="Pfam" id="PF00462"/>
    </source>
</evidence>